<organism evidence="2 3">
    <name type="scientific">Tanacetum coccineum</name>
    <dbReference type="NCBI Taxonomy" id="301880"/>
    <lineage>
        <taxon>Eukaryota</taxon>
        <taxon>Viridiplantae</taxon>
        <taxon>Streptophyta</taxon>
        <taxon>Embryophyta</taxon>
        <taxon>Tracheophyta</taxon>
        <taxon>Spermatophyta</taxon>
        <taxon>Magnoliopsida</taxon>
        <taxon>eudicotyledons</taxon>
        <taxon>Gunneridae</taxon>
        <taxon>Pentapetalae</taxon>
        <taxon>asterids</taxon>
        <taxon>campanulids</taxon>
        <taxon>Asterales</taxon>
        <taxon>Asteraceae</taxon>
        <taxon>Asteroideae</taxon>
        <taxon>Anthemideae</taxon>
        <taxon>Anthemidinae</taxon>
        <taxon>Tanacetum</taxon>
    </lineage>
</organism>
<dbReference type="EMBL" id="BQNB010011495">
    <property type="protein sequence ID" value="GJS91315.1"/>
    <property type="molecule type" value="Genomic_DNA"/>
</dbReference>
<dbReference type="PANTHER" id="PTHR48258:SF9">
    <property type="entry name" value="OS01G0348150 PROTEIN"/>
    <property type="match status" value="1"/>
</dbReference>
<dbReference type="PANTHER" id="PTHR48258">
    <property type="entry name" value="DUF4218 DOMAIN-CONTAINING PROTEIN-RELATED"/>
    <property type="match status" value="1"/>
</dbReference>
<evidence type="ECO:0000256" key="1">
    <source>
        <dbReference type="SAM" id="MobiDB-lite"/>
    </source>
</evidence>
<comment type="caution">
    <text evidence="2">The sequence shown here is derived from an EMBL/GenBank/DDBJ whole genome shotgun (WGS) entry which is preliminary data.</text>
</comment>
<name>A0ABQ4ZQL3_9ASTR</name>
<evidence type="ECO:0000313" key="2">
    <source>
        <dbReference type="EMBL" id="GJS91315.1"/>
    </source>
</evidence>
<feature type="region of interest" description="Disordered" evidence="1">
    <location>
        <begin position="1"/>
        <end position="27"/>
    </location>
</feature>
<evidence type="ECO:0000313" key="3">
    <source>
        <dbReference type="Proteomes" id="UP001151760"/>
    </source>
</evidence>
<accession>A0ABQ4ZQL3</accession>
<reference evidence="2" key="2">
    <citation type="submission" date="2022-01" db="EMBL/GenBank/DDBJ databases">
        <authorList>
            <person name="Yamashiro T."/>
            <person name="Shiraishi A."/>
            <person name="Satake H."/>
            <person name="Nakayama K."/>
        </authorList>
    </citation>
    <scope>NUCLEOTIDE SEQUENCE</scope>
</reference>
<gene>
    <name evidence="2" type="ORF">Tco_0773951</name>
</gene>
<sequence length="99" mass="11569">MKTIGIPPDKHETDENEEGKQLSVGKSSEVSAKRFQKAHLYVIHNTDEIVPYVERHKKVLKTENPSKRIAFMENEHSKYFAKWLFKEVERELAISKESV</sequence>
<dbReference type="Proteomes" id="UP001151760">
    <property type="component" value="Unassembled WGS sequence"/>
</dbReference>
<proteinExistence type="predicted"/>
<keyword evidence="3" id="KW-1185">Reference proteome</keyword>
<protein>
    <submittedName>
        <fullName evidence="2">Uncharacterized protein</fullName>
    </submittedName>
</protein>
<reference evidence="2" key="1">
    <citation type="journal article" date="2022" name="Int. J. Mol. Sci.">
        <title>Draft Genome of Tanacetum Coccineum: Genomic Comparison of Closely Related Tanacetum-Family Plants.</title>
        <authorList>
            <person name="Yamashiro T."/>
            <person name="Shiraishi A."/>
            <person name="Nakayama K."/>
            <person name="Satake H."/>
        </authorList>
    </citation>
    <scope>NUCLEOTIDE SEQUENCE</scope>
</reference>